<evidence type="ECO:0000256" key="6">
    <source>
        <dbReference type="SAM" id="MobiDB-lite"/>
    </source>
</evidence>
<comment type="similarity">
    <text evidence="2">Belongs to the G-protein coupled receptor 1 family.</text>
</comment>
<dbReference type="GO" id="GO:0016020">
    <property type="term" value="C:membrane"/>
    <property type="evidence" value="ECO:0007669"/>
    <property type="project" value="UniProtKB-SubCell"/>
</dbReference>
<dbReference type="Gene3D" id="1.20.1070.10">
    <property type="entry name" value="Rhodopsin 7-helix transmembrane proteins"/>
    <property type="match status" value="1"/>
</dbReference>
<accession>A0AAV4RR15</accession>
<proteinExistence type="inferred from homology"/>
<dbReference type="AlphaFoldDB" id="A0AAV4RR15"/>
<dbReference type="Proteomes" id="UP001054837">
    <property type="component" value="Unassembled WGS sequence"/>
</dbReference>
<feature type="transmembrane region" description="Helical" evidence="7">
    <location>
        <begin position="119"/>
        <end position="140"/>
    </location>
</feature>
<evidence type="ECO:0000313" key="10">
    <source>
        <dbReference type="Proteomes" id="UP001054837"/>
    </source>
</evidence>
<feature type="region of interest" description="Disordered" evidence="6">
    <location>
        <begin position="213"/>
        <end position="244"/>
    </location>
</feature>
<evidence type="ECO:0000256" key="3">
    <source>
        <dbReference type="ARBA" id="ARBA00022692"/>
    </source>
</evidence>
<dbReference type="Pfam" id="PF00001">
    <property type="entry name" value="7tm_1"/>
    <property type="match status" value="1"/>
</dbReference>
<evidence type="ECO:0000256" key="4">
    <source>
        <dbReference type="ARBA" id="ARBA00022989"/>
    </source>
</evidence>
<name>A0AAV4RR15_9ARAC</name>
<dbReference type="EMBL" id="BPLQ01006523">
    <property type="protein sequence ID" value="GIY23256.1"/>
    <property type="molecule type" value="Genomic_DNA"/>
</dbReference>
<organism evidence="9 10">
    <name type="scientific">Caerostris darwini</name>
    <dbReference type="NCBI Taxonomy" id="1538125"/>
    <lineage>
        <taxon>Eukaryota</taxon>
        <taxon>Metazoa</taxon>
        <taxon>Ecdysozoa</taxon>
        <taxon>Arthropoda</taxon>
        <taxon>Chelicerata</taxon>
        <taxon>Arachnida</taxon>
        <taxon>Araneae</taxon>
        <taxon>Araneomorphae</taxon>
        <taxon>Entelegynae</taxon>
        <taxon>Araneoidea</taxon>
        <taxon>Araneidae</taxon>
        <taxon>Caerostris</taxon>
    </lineage>
</organism>
<feature type="transmembrane region" description="Helical" evidence="7">
    <location>
        <begin position="77"/>
        <end position="98"/>
    </location>
</feature>
<dbReference type="GO" id="GO:0004930">
    <property type="term" value="F:G protein-coupled receptor activity"/>
    <property type="evidence" value="ECO:0007669"/>
    <property type="project" value="InterPro"/>
</dbReference>
<keyword evidence="5 7" id="KW-0472">Membrane</keyword>
<evidence type="ECO:0000256" key="2">
    <source>
        <dbReference type="ARBA" id="ARBA00010663"/>
    </source>
</evidence>
<feature type="compositionally biased region" description="Basic residues" evidence="6">
    <location>
        <begin position="226"/>
        <end position="239"/>
    </location>
</feature>
<feature type="transmembrane region" description="Helical" evidence="7">
    <location>
        <begin position="251"/>
        <end position="271"/>
    </location>
</feature>
<evidence type="ECO:0000313" key="9">
    <source>
        <dbReference type="EMBL" id="GIY23256.1"/>
    </source>
</evidence>
<feature type="transmembrane region" description="Helical" evidence="7">
    <location>
        <begin position="160"/>
        <end position="182"/>
    </location>
</feature>
<feature type="domain" description="G-protein coupled receptors family 1 profile" evidence="8">
    <location>
        <begin position="21"/>
        <end position="285"/>
    </location>
</feature>
<dbReference type="InterPro" id="IPR000276">
    <property type="entry name" value="GPCR_Rhodpsn"/>
</dbReference>
<reference evidence="9 10" key="1">
    <citation type="submission" date="2021-06" db="EMBL/GenBank/DDBJ databases">
        <title>Caerostris darwini draft genome.</title>
        <authorList>
            <person name="Kono N."/>
            <person name="Arakawa K."/>
        </authorList>
    </citation>
    <scope>NUCLEOTIDE SEQUENCE [LARGE SCALE GENOMIC DNA]</scope>
</reference>
<evidence type="ECO:0000256" key="5">
    <source>
        <dbReference type="ARBA" id="ARBA00023136"/>
    </source>
</evidence>
<dbReference type="PROSITE" id="PS50262">
    <property type="entry name" value="G_PROTEIN_RECEP_F1_2"/>
    <property type="match status" value="1"/>
</dbReference>
<keyword evidence="4 7" id="KW-1133">Transmembrane helix</keyword>
<feature type="compositionally biased region" description="Polar residues" evidence="6">
    <location>
        <begin position="213"/>
        <end position="224"/>
    </location>
</feature>
<evidence type="ECO:0000259" key="8">
    <source>
        <dbReference type="PROSITE" id="PS50262"/>
    </source>
</evidence>
<feature type="transmembrane region" description="Helical" evidence="7">
    <location>
        <begin position="6"/>
        <end position="29"/>
    </location>
</feature>
<sequence length="285" mass="32129">MEALSISWLVTSATAPLVVVLALWTLYVFHTYRRRWRTVDLFLLAIISQELILAIFTFCFALVSLVGGQSHPLPCTVGQFGLVAVRTFQVATLASMVVDRALTVRWPYRYRFSVRRNQIRYHVSVLALVSILVGVAGVFARLKPNTNICSLHPSQWDVRYVLFLLCLYAFLILASLICMVQVEVHRVRHGTKESGSFQLPECVSPDLPTGMNSPLDTQSSTGSTRALHRPSRQASRRPYAKNNKGTSDLRWPSVALTCLLCFLINHIPYLVSTFHFIKCNKITCI</sequence>
<feature type="transmembrane region" description="Helical" evidence="7">
    <location>
        <begin position="41"/>
        <end position="65"/>
    </location>
</feature>
<keyword evidence="10" id="KW-1185">Reference proteome</keyword>
<comment type="caution">
    <text evidence="9">The sequence shown here is derived from an EMBL/GenBank/DDBJ whole genome shotgun (WGS) entry which is preliminary data.</text>
</comment>
<gene>
    <name evidence="9" type="primary">AVEN_14268_1</name>
    <name evidence="9" type="ORF">CDAR_59891</name>
</gene>
<keyword evidence="3 7" id="KW-0812">Transmembrane</keyword>
<evidence type="ECO:0000256" key="7">
    <source>
        <dbReference type="SAM" id="Phobius"/>
    </source>
</evidence>
<dbReference type="InterPro" id="IPR017452">
    <property type="entry name" value="GPCR_Rhodpsn_7TM"/>
</dbReference>
<evidence type="ECO:0000256" key="1">
    <source>
        <dbReference type="ARBA" id="ARBA00004370"/>
    </source>
</evidence>
<dbReference type="SUPFAM" id="SSF81321">
    <property type="entry name" value="Family A G protein-coupled receptor-like"/>
    <property type="match status" value="1"/>
</dbReference>
<comment type="subcellular location">
    <subcellularLocation>
        <location evidence="1">Membrane</location>
    </subcellularLocation>
</comment>
<protein>
    <submittedName>
        <fullName evidence="9">G_PROTEIN_RECEP_F1_2 domain-containing protein</fullName>
    </submittedName>
</protein>